<feature type="compositionally biased region" description="Low complexity" evidence="1">
    <location>
        <begin position="38"/>
        <end position="65"/>
    </location>
</feature>
<feature type="compositionally biased region" description="Polar residues" evidence="1">
    <location>
        <begin position="847"/>
        <end position="867"/>
    </location>
</feature>
<organism evidence="2 3">
    <name type="scientific">Paramuricea clavata</name>
    <name type="common">Red gorgonian</name>
    <name type="synonym">Violescent sea-whip</name>
    <dbReference type="NCBI Taxonomy" id="317549"/>
    <lineage>
        <taxon>Eukaryota</taxon>
        <taxon>Metazoa</taxon>
        <taxon>Cnidaria</taxon>
        <taxon>Anthozoa</taxon>
        <taxon>Octocorallia</taxon>
        <taxon>Malacalcyonacea</taxon>
        <taxon>Plexauridae</taxon>
        <taxon>Paramuricea</taxon>
    </lineage>
</organism>
<reference evidence="2" key="1">
    <citation type="submission" date="2020-04" db="EMBL/GenBank/DDBJ databases">
        <authorList>
            <person name="Alioto T."/>
            <person name="Alioto T."/>
            <person name="Gomez Garrido J."/>
        </authorList>
    </citation>
    <scope>NUCLEOTIDE SEQUENCE</scope>
    <source>
        <strain evidence="2">A484AB</strain>
    </source>
</reference>
<comment type="caution">
    <text evidence="2">The sequence shown here is derived from an EMBL/GenBank/DDBJ whole genome shotgun (WGS) entry which is preliminary data.</text>
</comment>
<accession>A0A7D9J4E1</accession>
<evidence type="ECO:0000313" key="2">
    <source>
        <dbReference type="EMBL" id="CAB4021646.1"/>
    </source>
</evidence>
<evidence type="ECO:0000256" key="1">
    <source>
        <dbReference type="SAM" id="MobiDB-lite"/>
    </source>
</evidence>
<feature type="compositionally biased region" description="Basic residues" evidence="1">
    <location>
        <begin position="814"/>
        <end position="827"/>
    </location>
</feature>
<protein>
    <submittedName>
        <fullName evidence="2">Uncharacterized protein</fullName>
    </submittedName>
</protein>
<feature type="region of interest" description="Disordered" evidence="1">
    <location>
        <begin position="1"/>
        <end position="68"/>
    </location>
</feature>
<keyword evidence="3" id="KW-1185">Reference proteome</keyword>
<dbReference type="EMBL" id="CACRXK020011544">
    <property type="protein sequence ID" value="CAB4021646.1"/>
    <property type="molecule type" value="Genomic_DNA"/>
</dbReference>
<sequence>SPPTKRPRLSAVENESDSSKALQHVKIAECIDLTQEPSGTSGNQTSSTSSKEPSGHKSSGSENSSCLDTSGATEPVEYCNGNLSVPFFSKKKVVLKPIEVAALLFGKDTVPSVKVCTIQPLQVHEHGTFIVNLPSLKSTTDVKCDDIGIWNNNSNDKFFFDVNWADDLTVDVSRAEKGGQKRAMLKREYYTLKHDNDFRKQIDFLYLPDGQLHRYCIVQYSFKSGEEHPIPKMPHGNSNKKDHFVRTWSSTRESLKDVADKMKPREAVYHTVTNSLGGLYSCTSVGQVPRNRQQVSDIVRNKKDQKSESTTSHKNISGKGRNNDPWYLLLNDSKFQARDESTAFIRDVRVGAEPFCVLGTKRQLNDIKRFCCNNMEYRPLTVDPTFNLGPYNVTPISYQHLMVNGEEGLSPTMIGPVLLHERKTKTTYSMFAATIKSLEPDLTNLLAFGTDDETALVEGFNQHFERATHVLCEIHLKKNIETKLSSMNITGETKKSFISDIFGRNVEGAFESGLSDAKDLEEFTVMLDSVLEKWSVLHPKGEQFHSWFKNNKAKEFAESVISSVRQRAGLGCPPEKFTTNRSERTNGIIEDFIKRDCGKDKVDEYTFVKSLVKLIRMQEQELEMAVLGKGEYKLRDKYSHILVDAQRWDKMTEGQKKTALSRIHDIGIEDVLPTSVSIAGARLSKDLSPVVQDIVSAGVDWISTDVLSKIVFSAEETMKKGNIAELPGTAHETIVVPSKSRPTNPHVVVVFSNGKVECKDCPGYSSLSICSHVVLACLKKGHLPKFLNWLVAAKRKTGGINYSQAITYGMPAGRGRKGSKPPRKRQEKKAQTTTTPVITRPGLLNNLPVTSPHTVTQSTSVPATTSIPGLPGPSHEVQGINQGQARLPTSAYIPIQRAATHHPCHQTTSLFTAQTMPQLPVSVSALTSQPRQGIYQEHTRPLQPTQNSATSVCVPVPRYQQPHSTYTRPPYPTPVPGMFIIYLLHFCPPKTSVCYGCSQTLKPNGVIQDPPHDLVIASNMEREWQGKIKQSNVYFHCCRECVQKSYCCNFHISIPVNMLNFLMPTHKMFLRETFGLNIE</sequence>
<dbReference type="OrthoDB" id="10247773at2759"/>
<proteinExistence type="predicted"/>
<dbReference type="Proteomes" id="UP001152795">
    <property type="component" value="Unassembled WGS sequence"/>
</dbReference>
<feature type="region of interest" description="Disordered" evidence="1">
    <location>
        <begin position="291"/>
        <end position="319"/>
    </location>
</feature>
<feature type="non-terminal residue" evidence="2">
    <location>
        <position position="1079"/>
    </location>
</feature>
<gene>
    <name evidence="2" type="ORF">PACLA_8A065259</name>
</gene>
<dbReference type="AlphaFoldDB" id="A0A7D9J4E1"/>
<feature type="region of interest" description="Disordered" evidence="1">
    <location>
        <begin position="809"/>
        <end position="879"/>
    </location>
</feature>
<evidence type="ECO:0000313" key="3">
    <source>
        <dbReference type="Proteomes" id="UP001152795"/>
    </source>
</evidence>
<name>A0A7D9J4E1_PARCT</name>